<sequence length="124" mass="13220">MYAPAAHLEKGSAEYDALAASGKCWHDYFDPGNLRYTPLPAFSVESFPSSSLPDPSTLLPTRDDPSAISEVRNHLIVCHWTLSDTDTNAGTGTAGLDEPTTQALSALMLRDTESAALYASSWGG</sequence>
<reference evidence="1 2" key="1">
    <citation type="submission" date="2017-10" db="EMBL/GenBank/DDBJ databases">
        <title>Comparative genomics in systemic dimorphic fungi from Ajellomycetaceae.</title>
        <authorList>
            <person name="Munoz J.F."/>
            <person name="Mcewen J.G."/>
            <person name="Clay O.K."/>
            <person name="Cuomo C.A."/>
        </authorList>
    </citation>
    <scope>NUCLEOTIDE SEQUENCE [LARGE SCALE GENOMIC DNA]</scope>
    <source>
        <strain evidence="1 2">UAMH5409</strain>
    </source>
</reference>
<evidence type="ECO:0000313" key="1">
    <source>
        <dbReference type="EMBL" id="PGG95636.1"/>
    </source>
</evidence>
<proteinExistence type="predicted"/>
<evidence type="ECO:0000313" key="2">
    <source>
        <dbReference type="Proteomes" id="UP000223968"/>
    </source>
</evidence>
<protein>
    <submittedName>
        <fullName evidence="1">Uncharacterized protein</fullName>
    </submittedName>
</protein>
<accession>A0A2B7WG30</accession>
<organism evidence="1 2">
    <name type="scientific">Helicocarpus griseus UAMH5409</name>
    <dbReference type="NCBI Taxonomy" id="1447875"/>
    <lineage>
        <taxon>Eukaryota</taxon>
        <taxon>Fungi</taxon>
        <taxon>Dikarya</taxon>
        <taxon>Ascomycota</taxon>
        <taxon>Pezizomycotina</taxon>
        <taxon>Eurotiomycetes</taxon>
        <taxon>Eurotiomycetidae</taxon>
        <taxon>Onygenales</taxon>
        <taxon>Ajellomycetaceae</taxon>
        <taxon>Helicocarpus</taxon>
    </lineage>
</organism>
<name>A0A2B7WG30_9EURO</name>
<dbReference type="AlphaFoldDB" id="A0A2B7WG30"/>
<comment type="caution">
    <text evidence="1">The sequence shown here is derived from an EMBL/GenBank/DDBJ whole genome shotgun (WGS) entry which is preliminary data.</text>
</comment>
<dbReference type="EMBL" id="PDNB01000323">
    <property type="protein sequence ID" value="PGG95636.1"/>
    <property type="molecule type" value="Genomic_DNA"/>
</dbReference>
<gene>
    <name evidence="1" type="ORF">AJ79_09941</name>
</gene>
<dbReference type="OrthoDB" id="439046at2759"/>
<keyword evidence="2" id="KW-1185">Reference proteome</keyword>
<dbReference type="Proteomes" id="UP000223968">
    <property type="component" value="Unassembled WGS sequence"/>
</dbReference>